<dbReference type="OrthoDB" id="9807874at2"/>
<evidence type="ECO:0000313" key="9">
    <source>
        <dbReference type="EMBL" id="RFS19147.1"/>
    </source>
</evidence>
<protein>
    <submittedName>
        <fullName evidence="9">Rhomboid family intramembrane serine protease</fullName>
    </submittedName>
</protein>
<feature type="transmembrane region" description="Helical" evidence="7">
    <location>
        <begin position="137"/>
        <end position="161"/>
    </location>
</feature>
<dbReference type="GO" id="GO:0016020">
    <property type="term" value="C:membrane"/>
    <property type="evidence" value="ECO:0007669"/>
    <property type="project" value="UniProtKB-SubCell"/>
</dbReference>
<dbReference type="InterPro" id="IPR035952">
    <property type="entry name" value="Rhomboid-like_sf"/>
</dbReference>
<dbReference type="AlphaFoldDB" id="A0A3E1Y3S8"/>
<keyword evidence="5 7" id="KW-1133">Transmembrane helix</keyword>
<gene>
    <name evidence="9" type="ORF">DVR12_24545</name>
</gene>
<dbReference type="EMBL" id="QPMM01000015">
    <property type="protein sequence ID" value="RFS19147.1"/>
    <property type="molecule type" value="Genomic_DNA"/>
</dbReference>
<feature type="transmembrane region" description="Helical" evidence="7">
    <location>
        <begin position="6"/>
        <end position="22"/>
    </location>
</feature>
<dbReference type="PANTHER" id="PTHR43066">
    <property type="entry name" value="RHOMBOID-RELATED PROTEIN"/>
    <property type="match status" value="1"/>
</dbReference>
<feature type="transmembrane region" description="Helical" evidence="7">
    <location>
        <begin position="112"/>
        <end position="131"/>
    </location>
</feature>
<keyword evidence="6 7" id="KW-0472">Membrane</keyword>
<dbReference type="GO" id="GO:0004252">
    <property type="term" value="F:serine-type endopeptidase activity"/>
    <property type="evidence" value="ECO:0007669"/>
    <property type="project" value="InterPro"/>
</dbReference>
<evidence type="ECO:0000259" key="8">
    <source>
        <dbReference type="Pfam" id="PF01694"/>
    </source>
</evidence>
<dbReference type="PANTHER" id="PTHR43066:SF26">
    <property type="entry name" value="RHOMBOID PROTEASE GLPG"/>
    <property type="match status" value="1"/>
</dbReference>
<keyword evidence="4 7" id="KW-0812">Transmembrane</keyword>
<feature type="transmembrane region" description="Helical" evidence="7">
    <location>
        <begin position="43"/>
        <end position="69"/>
    </location>
</feature>
<evidence type="ECO:0000313" key="10">
    <source>
        <dbReference type="Proteomes" id="UP000260644"/>
    </source>
</evidence>
<name>A0A3E1Y3S8_9BACT</name>
<accession>A0A3E1Y3S8</accession>
<keyword evidence="2" id="KW-1003">Cell membrane</keyword>
<feature type="transmembrane region" description="Helical" evidence="7">
    <location>
        <begin position="81"/>
        <end position="100"/>
    </location>
</feature>
<evidence type="ECO:0000256" key="2">
    <source>
        <dbReference type="ARBA" id="ARBA00022475"/>
    </source>
</evidence>
<evidence type="ECO:0000256" key="6">
    <source>
        <dbReference type="ARBA" id="ARBA00023136"/>
    </source>
</evidence>
<dbReference type="SUPFAM" id="SSF144091">
    <property type="entry name" value="Rhomboid-like"/>
    <property type="match status" value="1"/>
</dbReference>
<dbReference type="Proteomes" id="UP000260644">
    <property type="component" value="Unassembled WGS sequence"/>
</dbReference>
<evidence type="ECO:0000256" key="4">
    <source>
        <dbReference type="ARBA" id="ARBA00022692"/>
    </source>
</evidence>
<evidence type="ECO:0000256" key="1">
    <source>
        <dbReference type="ARBA" id="ARBA00004141"/>
    </source>
</evidence>
<keyword evidence="3" id="KW-0997">Cell inner membrane</keyword>
<comment type="caution">
    <text evidence="9">The sequence shown here is derived from an EMBL/GenBank/DDBJ whole genome shotgun (WGS) entry which is preliminary data.</text>
</comment>
<evidence type="ECO:0000256" key="5">
    <source>
        <dbReference type="ARBA" id="ARBA00022989"/>
    </source>
</evidence>
<feature type="domain" description="Peptidase S54 rhomboid" evidence="8">
    <location>
        <begin position="41"/>
        <end position="189"/>
    </location>
</feature>
<evidence type="ECO:0000256" key="7">
    <source>
        <dbReference type="SAM" id="Phobius"/>
    </source>
</evidence>
<reference evidence="9 10" key="1">
    <citation type="submission" date="2018-07" db="EMBL/GenBank/DDBJ databases">
        <title>Chitinophaga K2CV101002-2 sp. nov., isolated from a monsoon evergreen broad-leaved forest soil.</title>
        <authorList>
            <person name="Lv Y."/>
        </authorList>
    </citation>
    <scope>NUCLEOTIDE SEQUENCE [LARGE SCALE GENOMIC DNA]</scope>
    <source>
        <strain evidence="9 10">GDMCC 1.1288</strain>
    </source>
</reference>
<proteinExistence type="predicted"/>
<dbReference type="Gene3D" id="1.20.1540.10">
    <property type="entry name" value="Rhomboid-like"/>
    <property type="match status" value="1"/>
</dbReference>
<keyword evidence="10" id="KW-1185">Reference proteome</keyword>
<dbReference type="GO" id="GO:0006508">
    <property type="term" value="P:proteolysis"/>
    <property type="evidence" value="ECO:0007669"/>
    <property type="project" value="UniProtKB-KW"/>
</dbReference>
<sequence>MSLSISIIIIIFTCLVSIPAFSNHNQLYKLSLQPYLVKNNREYYRFLTSGFVHADYGHLFFNMLTLYFFGDVAEGFFLMYFNSKFLYILYYVLAIIVANMPSFFKHRNDPNYISLGASGAISAIVFTAILLHPWATISLFFAIRMPAVLYGVLFLVISAYLSRKGGGNINHDAHLWGAVFGIVFPLIFHPDLASDFIYQITHH</sequence>
<comment type="subcellular location">
    <subcellularLocation>
        <location evidence="1">Membrane</location>
        <topology evidence="1">Multi-pass membrane protein</topology>
    </subcellularLocation>
</comment>
<dbReference type="InterPro" id="IPR022764">
    <property type="entry name" value="Peptidase_S54_rhomboid_dom"/>
</dbReference>
<dbReference type="RefSeq" id="WP_116978462.1">
    <property type="nucleotide sequence ID" value="NZ_QPMM01000015.1"/>
</dbReference>
<feature type="transmembrane region" description="Helical" evidence="7">
    <location>
        <begin position="173"/>
        <end position="189"/>
    </location>
</feature>
<keyword evidence="9" id="KW-0378">Hydrolase</keyword>
<keyword evidence="9" id="KW-0645">Protease</keyword>
<evidence type="ECO:0000256" key="3">
    <source>
        <dbReference type="ARBA" id="ARBA00022519"/>
    </source>
</evidence>
<organism evidence="9 10">
    <name type="scientific">Chitinophaga silvatica</name>
    <dbReference type="NCBI Taxonomy" id="2282649"/>
    <lineage>
        <taxon>Bacteria</taxon>
        <taxon>Pseudomonadati</taxon>
        <taxon>Bacteroidota</taxon>
        <taxon>Chitinophagia</taxon>
        <taxon>Chitinophagales</taxon>
        <taxon>Chitinophagaceae</taxon>
        <taxon>Chitinophaga</taxon>
    </lineage>
</organism>
<dbReference type="Pfam" id="PF01694">
    <property type="entry name" value="Rhomboid"/>
    <property type="match status" value="1"/>
</dbReference>